<dbReference type="AlphaFoldDB" id="Q0G5C3"/>
<protein>
    <submittedName>
        <fullName evidence="1">Uncharacterized protein</fullName>
    </submittedName>
</protein>
<evidence type="ECO:0000313" key="2">
    <source>
        <dbReference type="Proteomes" id="UP000004310"/>
    </source>
</evidence>
<proteinExistence type="predicted"/>
<dbReference type="Proteomes" id="UP000004310">
    <property type="component" value="Unassembled WGS sequence"/>
</dbReference>
<evidence type="ECO:0000313" key="1">
    <source>
        <dbReference type="EMBL" id="EAU43141.1"/>
    </source>
</evidence>
<name>Q0G5C3_9HYPH</name>
<dbReference type="HOGENOM" id="CLU_3233988_0_0_5"/>
<organism evidence="1 2">
    <name type="scientific">Fulvimarina pelagi HTCC2506</name>
    <dbReference type="NCBI Taxonomy" id="314231"/>
    <lineage>
        <taxon>Bacteria</taxon>
        <taxon>Pseudomonadati</taxon>
        <taxon>Pseudomonadota</taxon>
        <taxon>Alphaproteobacteria</taxon>
        <taxon>Hyphomicrobiales</taxon>
        <taxon>Aurantimonadaceae</taxon>
        <taxon>Fulvimarina</taxon>
    </lineage>
</organism>
<comment type="caution">
    <text evidence="1">The sequence shown here is derived from an EMBL/GenBank/DDBJ whole genome shotgun (WGS) entry which is preliminary data.</text>
</comment>
<sequence>MSFFYCLAGEFYTAGQVHTVDVVNLSGCVIHIRHSQPPLMHRS</sequence>
<reference evidence="1 2" key="1">
    <citation type="journal article" date="2010" name="J. Bacteriol.">
        <title>Genome sequence of Fulvimarina pelagi HTCC2506T, a Mn(II)-oxidizing alphaproteobacterium possessing an aerobic anoxygenic photosynthetic gene cluster and Xanthorhodopsin.</title>
        <authorList>
            <person name="Kang I."/>
            <person name="Oh H.M."/>
            <person name="Lim S.I."/>
            <person name="Ferriera S."/>
            <person name="Giovannoni S.J."/>
            <person name="Cho J.C."/>
        </authorList>
    </citation>
    <scope>NUCLEOTIDE SEQUENCE [LARGE SCALE GENOMIC DNA]</scope>
    <source>
        <strain evidence="1 2">HTCC2506</strain>
    </source>
</reference>
<keyword evidence="2" id="KW-1185">Reference proteome</keyword>
<gene>
    <name evidence="1" type="ORF">FP2506_09866</name>
</gene>
<accession>Q0G5C3</accession>
<dbReference type="EMBL" id="AATP01000001">
    <property type="protein sequence ID" value="EAU43141.1"/>
    <property type="molecule type" value="Genomic_DNA"/>
</dbReference>